<accession>A0A377J6J5</accession>
<reference evidence="2 3" key="1">
    <citation type="submission" date="2018-06" db="EMBL/GenBank/DDBJ databases">
        <authorList>
            <consortium name="Pathogen Informatics"/>
            <person name="Doyle S."/>
        </authorList>
    </citation>
    <scope>NUCLEOTIDE SEQUENCE [LARGE SCALE GENOMIC DNA]</scope>
    <source>
        <strain evidence="2 3">NCTC12410</strain>
    </source>
</reference>
<organism evidence="2 3">
    <name type="scientific">Helicobacter canis</name>
    <dbReference type="NCBI Taxonomy" id="29419"/>
    <lineage>
        <taxon>Bacteria</taxon>
        <taxon>Pseudomonadati</taxon>
        <taxon>Campylobacterota</taxon>
        <taxon>Epsilonproteobacteria</taxon>
        <taxon>Campylobacterales</taxon>
        <taxon>Helicobacteraceae</taxon>
        <taxon>Helicobacter</taxon>
    </lineage>
</organism>
<feature type="signal peptide" evidence="1">
    <location>
        <begin position="1"/>
        <end position="22"/>
    </location>
</feature>
<dbReference type="Proteomes" id="UP000254841">
    <property type="component" value="Unassembled WGS sequence"/>
</dbReference>
<proteinExistence type="predicted"/>
<evidence type="ECO:0000313" key="2">
    <source>
        <dbReference type="EMBL" id="STO97456.1"/>
    </source>
</evidence>
<evidence type="ECO:0000313" key="3">
    <source>
        <dbReference type="Proteomes" id="UP000254841"/>
    </source>
</evidence>
<evidence type="ECO:0008006" key="4">
    <source>
        <dbReference type="Google" id="ProtNLM"/>
    </source>
</evidence>
<dbReference type="EMBL" id="UGHV01000001">
    <property type="protein sequence ID" value="STO97456.1"/>
    <property type="molecule type" value="Genomic_DNA"/>
</dbReference>
<sequence length="134" mass="14937">MKRTCGLLFGLCSLLQSLYAGAICEYKIQQAQDGLNAYEQKASKDPAKLQEARDDLARLLEHCDDTEVLAEVAEYITYTKSQLTSANIALAQAKESSDKSAIHQATLAQKIAHRQYIAARQEELRLKDLLKPKP</sequence>
<keyword evidence="1" id="KW-0732">Signal</keyword>
<feature type="chain" id="PRO_5016994751" description="DUF1090 domain-containing protein" evidence="1">
    <location>
        <begin position="23"/>
        <end position="134"/>
    </location>
</feature>
<dbReference type="AlphaFoldDB" id="A0A377J6J5"/>
<name>A0A377J6J5_9HELI</name>
<gene>
    <name evidence="2" type="ORF">NCTC12410_01287</name>
</gene>
<evidence type="ECO:0000256" key="1">
    <source>
        <dbReference type="SAM" id="SignalP"/>
    </source>
</evidence>
<protein>
    <recommendedName>
        <fullName evidence="4">DUF1090 domain-containing protein</fullName>
    </recommendedName>
</protein>
<dbReference type="RefSeq" id="WP_115011691.1">
    <property type="nucleotide sequence ID" value="NZ_UGHV01000001.1"/>
</dbReference>